<accession>A0AAV4NFZ5</accession>
<dbReference type="AlphaFoldDB" id="A0AAV4NFZ5"/>
<dbReference type="Proteomes" id="UP001054837">
    <property type="component" value="Unassembled WGS sequence"/>
</dbReference>
<name>A0AAV4NFZ5_9ARAC</name>
<dbReference type="EMBL" id="BPLQ01001551">
    <property type="protein sequence ID" value="GIX82851.1"/>
    <property type="molecule type" value="Genomic_DNA"/>
</dbReference>
<sequence length="89" mass="9992">MQMSRKVGYRGDDDDDAVGYLPPLGGIPLRDAGTSCSSSMPIVKRKRTDDRRSLLIDCFQDNCRSLFQFPTPLDFSLAFFILFAPVNNN</sequence>
<keyword evidence="2" id="KW-1185">Reference proteome</keyword>
<proteinExistence type="predicted"/>
<gene>
    <name evidence="1" type="ORF">CDAR_450361</name>
</gene>
<evidence type="ECO:0000313" key="1">
    <source>
        <dbReference type="EMBL" id="GIX82851.1"/>
    </source>
</evidence>
<protein>
    <submittedName>
        <fullName evidence="1">Uncharacterized protein</fullName>
    </submittedName>
</protein>
<comment type="caution">
    <text evidence="1">The sequence shown here is derived from an EMBL/GenBank/DDBJ whole genome shotgun (WGS) entry which is preliminary data.</text>
</comment>
<organism evidence="1 2">
    <name type="scientific">Caerostris darwini</name>
    <dbReference type="NCBI Taxonomy" id="1538125"/>
    <lineage>
        <taxon>Eukaryota</taxon>
        <taxon>Metazoa</taxon>
        <taxon>Ecdysozoa</taxon>
        <taxon>Arthropoda</taxon>
        <taxon>Chelicerata</taxon>
        <taxon>Arachnida</taxon>
        <taxon>Araneae</taxon>
        <taxon>Araneomorphae</taxon>
        <taxon>Entelegynae</taxon>
        <taxon>Araneoidea</taxon>
        <taxon>Araneidae</taxon>
        <taxon>Caerostris</taxon>
    </lineage>
</organism>
<evidence type="ECO:0000313" key="2">
    <source>
        <dbReference type="Proteomes" id="UP001054837"/>
    </source>
</evidence>
<reference evidence="1 2" key="1">
    <citation type="submission" date="2021-06" db="EMBL/GenBank/DDBJ databases">
        <title>Caerostris darwini draft genome.</title>
        <authorList>
            <person name="Kono N."/>
            <person name="Arakawa K."/>
        </authorList>
    </citation>
    <scope>NUCLEOTIDE SEQUENCE [LARGE SCALE GENOMIC DNA]</scope>
</reference>